<dbReference type="EMBL" id="MU003521">
    <property type="protein sequence ID" value="KAF2467170.1"/>
    <property type="molecule type" value="Genomic_DNA"/>
</dbReference>
<accession>A0ACB6QKW7</accession>
<feature type="non-terminal residue" evidence="1">
    <location>
        <position position="139"/>
    </location>
</feature>
<protein>
    <submittedName>
        <fullName evidence="1">Uncharacterized protein</fullName>
    </submittedName>
</protein>
<evidence type="ECO:0000313" key="1">
    <source>
        <dbReference type="EMBL" id="KAF2467170.1"/>
    </source>
</evidence>
<reference evidence="1" key="1">
    <citation type="journal article" date="2020" name="Stud. Mycol.">
        <title>101 Dothideomycetes genomes: a test case for predicting lifestyles and emergence of pathogens.</title>
        <authorList>
            <person name="Haridas S."/>
            <person name="Albert R."/>
            <person name="Binder M."/>
            <person name="Bloem J."/>
            <person name="Labutti K."/>
            <person name="Salamov A."/>
            <person name="Andreopoulos B."/>
            <person name="Baker S."/>
            <person name="Barry K."/>
            <person name="Bills G."/>
            <person name="Bluhm B."/>
            <person name="Cannon C."/>
            <person name="Castanera R."/>
            <person name="Culley D."/>
            <person name="Daum C."/>
            <person name="Ezra D."/>
            <person name="Gonzalez J."/>
            <person name="Henrissat B."/>
            <person name="Kuo A."/>
            <person name="Liang C."/>
            <person name="Lipzen A."/>
            <person name="Lutzoni F."/>
            <person name="Magnuson J."/>
            <person name="Mondo S."/>
            <person name="Nolan M."/>
            <person name="Ohm R."/>
            <person name="Pangilinan J."/>
            <person name="Park H.-J."/>
            <person name="Ramirez L."/>
            <person name="Alfaro M."/>
            <person name="Sun H."/>
            <person name="Tritt A."/>
            <person name="Yoshinaga Y."/>
            <person name="Zwiers L.-H."/>
            <person name="Turgeon B."/>
            <person name="Goodwin S."/>
            <person name="Spatafora J."/>
            <person name="Crous P."/>
            <person name="Grigoriev I."/>
        </authorList>
    </citation>
    <scope>NUCLEOTIDE SEQUENCE</scope>
    <source>
        <strain evidence="1">ATCC 200398</strain>
    </source>
</reference>
<sequence>MDDTLDLPSMVEDLEANIDDLSETLRPLLSTPLSDRASKLPLLDKAKLYVHAAYAIESLIFSALQASGINAKEHPIFAELARLKGYFKKIKDAELGPVPRARIDKEAVGRFIKHGLAGNDRFEAERVERVSKEKAKANL</sequence>
<name>A0ACB6QKW7_9PLEO</name>
<organism evidence="1 2">
    <name type="scientific">Lindgomyces ingoldianus</name>
    <dbReference type="NCBI Taxonomy" id="673940"/>
    <lineage>
        <taxon>Eukaryota</taxon>
        <taxon>Fungi</taxon>
        <taxon>Dikarya</taxon>
        <taxon>Ascomycota</taxon>
        <taxon>Pezizomycotina</taxon>
        <taxon>Dothideomycetes</taxon>
        <taxon>Pleosporomycetidae</taxon>
        <taxon>Pleosporales</taxon>
        <taxon>Lindgomycetaceae</taxon>
        <taxon>Lindgomyces</taxon>
    </lineage>
</organism>
<gene>
    <name evidence="1" type="ORF">BDR25DRAFT_161421</name>
</gene>
<keyword evidence="2" id="KW-1185">Reference proteome</keyword>
<evidence type="ECO:0000313" key="2">
    <source>
        <dbReference type="Proteomes" id="UP000799755"/>
    </source>
</evidence>
<dbReference type="Proteomes" id="UP000799755">
    <property type="component" value="Unassembled WGS sequence"/>
</dbReference>
<proteinExistence type="predicted"/>
<comment type="caution">
    <text evidence="1">The sequence shown here is derived from an EMBL/GenBank/DDBJ whole genome shotgun (WGS) entry which is preliminary data.</text>
</comment>